<evidence type="ECO:0000313" key="2">
    <source>
        <dbReference type="Proteomes" id="UP000315289"/>
    </source>
</evidence>
<protein>
    <submittedName>
        <fullName evidence="1">Uncharacterized protein</fullName>
    </submittedName>
</protein>
<comment type="caution">
    <text evidence="1">The sequence shown here is derived from an EMBL/GenBank/DDBJ whole genome shotgun (WGS) entry which is preliminary data.</text>
</comment>
<keyword evidence="2" id="KW-1185">Reference proteome</keyword>
<dbReference type="Proteomes" id="UP000315289">
    <property type="component" value="Unassembled WGS sequence"/>
</dbReference>
<name>A0A557SRD8_9ARCH</name>
<reference evidence="1 2" key="1">
    <citation type="journal article" date="2019" name="Front. Microbiol.">
        <title>Ammonia Oxidation by the Arctic Terrestrial Thaumarchaeote Candidatus Nitrosocosmicus arcticus Is Stimulated by Increasing Temperatures.</title>
        <authorList>
            <person name="Alves R.J.E."/>
            <person name="Kerou M."/>
            <person name="Zappe A."/>
            <person name="Bittner R."/>
            <person name="Abby S.S."/>
            <person name="Schmidt H.A."/>
            <person name="Pfeifer K."/>
            <person name="Schleper C."/>
        </authorList>
    </citation>
    <scope>NUCLEOTIDE SEQUENCE [LARGE SCALE GENOMIC DNA]</scope>
    <source>
        <strain evidence="1 2">Kfb</strain>
    </source>
</reference>
<sequence>MLFKTIGLCRHIIVDFNDDYFDTGYMSFLWLYDPLGVELD</sequence>
<proteinExistence type="predicted"/>
<evidence type="ECO:0000313" key="1">
    <source>
        <dbReference type="EMBL" id="TVP39167.1"/>
    </source>
</evidence>
<gene>
    <name evidence="1" type="ORF">NARC_190003</name>
</gene>
<dbReference type="AlphaFoldDB" id="A0A557SRD8"/>
<accession>A0A557SRD8</accession>
<organism evidence="1 2">
    <name type="scientific">Candidatus Nitrosocosmicus arcticus</name>
    <dbReference type="NCBI Taxonomy" id="2035267"/>
    <lineage>
        <taxon>Archaea</taxon>
        <taxon>Nitrososphaerota</taxon>
        <taxon>Nitrososphaeria</taxon>
        <taxon>Nitrososphaerales</taxon>
        <taxon>Nitrososphaeraceae</taxon>
        <taxon>Candidatus Nitrosocosmicus</taxon>
    </lineage>
</organism>
<dbReference type="EMBL" id="VOAH01000019">
    <property type="protein sequence ID" value="TVP39167.1"/>
    <property type="molecule type" value="Genomic_DNA"/>
</dbReference>